<dbReference type="AlphaFoldDB" id="A0A316DA82"/>
<organism evidence="1 2">
    <name type="scientific">Tumebacillus permanentifrigoris</name>
    <dbReference type="NCBI Taxonomy" id="378543"/>
    <lineage>
        <taxon>Bacteria</taxon>
        <taxon>Bacillati</taxon>
        <taxon>Bacillota</taxon>
        <taxon>Bacilli</taxon>
        <taxon>Bacillales</taxon>
        <taxon>Alicyclobacillaceae</taxon>
        <taxon>Tumebacillus</taxon>
    </lineage>
</organism>
<comment type="caution">
    <text evidence="1">The sequence shown here is derived from an EMBL/GenBank/DDBJ whole genome shotgun (WGS) entry which is preliminary data.</text>
</comment>
<accession>A0A316DA82</accession>
<keyword evidence="2" id="KW-1185">Reference proteome</keyword>
<dbReference type="Proteomes" id="UP000245634">
    <property type="component" value="Unassembled WGS sequence"/>
</dbReference>
<protein>
    <submittedName>
        <fullName evidence="1">Uncharacterized protein</fullName>
    </submittedName>
</protein>
<reference evidence="1 2" key="1">
    <citation type="submission" date="2018-05" db="EMBL/GenBank/DDBJ databases">
        <title>Genomic Encyclopedia of Type Strains, Phase IV (KMG-IV): sequencing the most valuable type-strain genomes for metagenomic binning, comparative biology and taxonomic classification.</title>
        <authorList>
            <person name="Goeker M."/>
        </authorList>
    </citation>
    <scope>NUCLEOTIDE SEQUENCE [LARGE SCALE GENOMIC DNA]</scope>
    <source>
        <strain evidence="1 2">DSM 18773</strain>
    </source>
</reference>
<proteinExistence type="predicted"/>
<evidence type="ECO:0000313" key="1">
    <source>
        <dbReference type="EMBL" id="PWK14401.1"/>
    </source>
</evidence>
<gene>
    <name evidence="1" type="ORF">C7459_105158</name>
</gene>
<sequence>MTAEGYSFGYRVFDEGMTFIGNLLEHENYANRQELAFDLMILQKVLPKLHGNRSQMEEVLNKLFQFCVIEVESEQEDEGDEKRRGLVGAIHEDFKGDYTGFRYPKSAEKIHAMNRQLERTGYCSFIQ</sequence>
<dbReference type="EMBL" id="QGGL01000005">
    <property type="protein sequence ID" value="PWK14401.1"/>
    <property type="molecule type" value="Genomic_DNA"/>
</dbReference>
<name>A0A316DA82_9BACL</name>
<evidence type="ECO:0000313" key="2">
    <source>
        <dbReference type="Proteomes" id="UP000245634"/>
    </source>
</evidence>